<dbReference type="RefSeq" id="WP_092502200.1">
    <property type="nucleotide sequence ID" value="NZ_LT629695.1"/>
</dbReference>
<keyword evidence="9" id="KW-1185">Reference proteome</keyword>
<protein>
    <recommendedName>
        <fullName evidence="7">ATP synthase subunit delta</fullName>
    </recommendedName>
    <alternativeName>
        <fullName evidence="7">ATP synthase F(1) sector subunit delta</fullName>
    </alternativeName>
    <alternativeName>
        <fullName evidence="7">F-type ATPase subunit delta</fullName>
        <shortName evidence="7">F-ATPase subunit delta</shortName>
    </alternativeName>
</protein>
<dbReference type="Proteomes" id="UP000198822">
    <property type="component" value="Chromosome I"/>
</dbReference>
<evidence type="ECO:0000256" key="3">
    <source>
        <dbReference type="ARBA" id="ARBA00022781"/>
    </source>
</evidence>
<evidence type="ECO:0000313" key="9">
    <source>
        <dbReference type="Proteomes" id="UP000198822"/>
    </source>
</evidence>
<evidence type="ECO:0000256" key="5">
    <source>
        <dbReference type="ARBA" id="ARBA00023136"/>
    </source>
</evidence>
<evidence type="ECO:0000256" key="6">
    <source>
        <dbReference type="ARBA" id="ARBA00023310"/>
    </source>
</evidence>
<evidence type="ECO:0000256" key="7">
    <source>
        <dbReference type="HAMAP-Rule" id="MF_01416"/>
    </source>
</evidence>
<dbReference type="PANTHER" id="PTHR11910">
    <property type="entry name" value="ATP SYNTHASE DELTA CHAIN"/>
    <property type="match status" value="1"/>
</dbReference>
<dbReference type="GO" id="GO:0045259">
    <property type="term" value="C:proton-transporting ATP synthase complex"/>
    <property type="evidence" value="ECO:0007669"/>
    <property type="project" value="UniProtKB-KW"/>
</dbReference>
<proteinExistence type="inferred from homology"/>
<accession>A0A1G8AUH8</accession>
<dbReference type="InterPro" id="IPR000711">
    <property type="entry name" value="ATPase_OSCP/dsu"/>
</dbReference>
<keyword evidence="7" id="KW-1003">Cell membrane</keyword>
<dbReference type="PRINTS" id="PR00125">
    <property type="entry name" value="ATPASEDELTA"/>
</dbReference>
<reference evidence="9" key="1">
    <citation type="submission" date="2016-10" db="EMBL/GenBank/DDBJ databases">
        <authorList>
            <person name="Varghese N."/>
            <person name="Submissions S."/>
        </authorList>
    </citation>
    <scope>NUCLEOTIDE SEQUENCE [LARGE SCALE GENOMIC DNA]</scope>
    <source>
        <strain evidence="9">DSM 22002</strain>
    </source>
</reference>
<dbReference type="HAMAP" id="MF_01416">
    <property type="entry name" value="ATP_synth_delta_bact"/>
    <property type="match status" value="1"/>
</dbReference>
<keyword evidence="5 7" id="KW-0472">Membrane</keyword>
<dbReference type="AlphaFoldDB" id="A0A1G8AUH8"/>
<keyword evidence="7" id="KW-0139">CF(1)</keyword>
<dbReference type="GO" id="GO:0046933">
    <property type="term" value="F:proton-transporting ATP synthase activity, rotational mechanism"/>
    <property type="evidence" value="ECO:0007669"/>
    <property type="project" value="UniProtKB-UniRule"/>
</dbReference>
<comment type="function">
    <text evidence="7">F(1)F(0) ATP synthase produces ATP from ADP in the presence of a proton or sodium gradient. F-type ATPases consist of two structural domains, F(1) containing the extramembraneous catalytic core and F(0) containing the membrane proton channel, linked together by a central stalk and a peripheral stalk. During catalysis, ATP synthesis in the catalytic domain of F(1) is coupled via a rotary mechanism of the central stalk subunits to proton translocation.</text>
</comment>
<comment type="function">
    <text evidence="7">This protein is part of the stalk that links CF(0) to CF(1). It either transmits conformational changes from CF(0) to CF(1) or is implicated in proton conduction.</text>
</comment>
<dbReference type="OrthoDB" id="5242917at2"/>
<sequence>MRSATREALGALTTAVQASSGAGVSDAREVLQAARAIERTPQLLAALVDTNGTSADRDAIVARVFGSLGAEARRLLGVAAAQRWSSGADLLAGLEDAGIRLAATAADADVASEIHQFREIVAGDADLELALGGLLGEADDKALVVERLLAGRASEATLVILDHLVRSPRGRRIGALLAQAAETVADAAGAGIATVTTAVPLPDTQLRRLEASLTQRYGRRLQVQQVVDPQIIGGLRVAVADDVIDGTIRSKFTDLRLQLG</sequence>
<comment type="similarity">
    <text evidence="7">Belongs to the ATPase delta chain family.</text>
</comment>
<name>A0A1G8AUH8_9MICO</name>
<evidence type="ECO:0000256" key="2">
    <source>
        <dbReference type="ARBA" id="ARBA00022448"/>
    </source>
</evidence>
<evidence type="ECO:0000256" key="4">
    <source>
        <dbReference type="ARBA" id="ARBA00023065"/>
    </source>
</evidence>
<keyword evidence="2 7" id="KW-0813">Transport</keyword>
<dbReference type="EMBL" id="LT629695">
    <property type="protein sequence ID" value="SDH24588.1"/>
    <property type="molecule type" value="Genomic_DNA"/>
</dbReference>
<keyword evidence="3 7" id="KW-0375">Hydrogen ion transport</keyword>
<dbReference type="GO" id="GO:0005886">
    <property type="term" value="C:plasma membrane"/>
    <property type="evidence" value="ECO:0007669"/>
    <property type="project" value="UniProtKB-SubCell"/>
</dbReference>
<evidence type="ECO:0000313" key="8">
    <source>
        <dbReference type="EMBL" id="SDH24588.1"/>
    </source>
</evidence>
<keyword evidence="6 7" id="KW-0066">ATP synthesis</keyword>
<dbReference type="STRING" id="399736.SAMN04489720_0536"/>
<evidence type="ECO:0000256" key="1">
    <source>
        <dbReference type="ARBA" id="ARBA00004370"/>
    </source>
</evidence>
<dbReference type="Pfam" id="PF00213">
    <property type="entry name" value="OSCP"/>
    <property type="match status" value="1"/>
</dbReference>
<keyword evidence="4 7" id="KW-0406">Ion transport</keyword>
<organism evidence="8 9">
    <name type="scientific">Agrococcus jejuensis</name>
    <dbReference type="NCBI Taxonomy" id="399736"/>
    <lineage>
        <taxon>Bacteria</taxon>
        <taxon>Bacillati</taxon>
        <taxon>Actinomycetota</taxon>
        <taxon>Actinomycetes</taxon>
        <taxon>Micrococcales</taxon>
        <taxon>Microbacteriaceae</taxon>
        <taxon>Agrococcus</taxon>
    </lineage>
</organism>
<gene>
    <name evidence="7" type="primary">atpH</name>
    <name evidence="8" type="ORF">SAMN04489720_0536</name>
</gene>
<comment type="subcellular location">
    <subcellularLocation>
        <location evidence="7">Cell membrane</location>
        <topology evidence="7">Peripheral membrane protein</topology>
    </subcellularLocation>
    <subcellularLocation>
        <location evidence="1">Membrane</location>
    </subcellularLocation>
</comment>